<proteinExistence type="predicted"/>
<reference evidence="2" key="3">
    <citation type="submission" date="2025-09" db="UniProtKB">
        <authorList>
            <consortium name="Ensembl"/>
        </authorList>
    </citation>
    <scope>IDENTIFICATION</scope>
</reference>
<dbReference type="InterPro" id="IPR036179">
    <property type="entry name" value="Ig-like_dom_sf"/>
</dbReference>
<reference evidence="2 3" key="1">
    <citation type="journal article" date="2019" name="Proc. Natl. Acad. Sci. U.S.A.">
        <title>Regulatory changes in pterin and carotenoid genes underlie balanced color polymorphisms in the wall lizard.</title>
        <authorList>
            <person name="Andrade P."/>
            <person name="Pinho C."/>
            <person name="Perez I de Lanuza G."/>
            <person name="Afonso S."/>
            <person name="Brejcha J."/>
            <person name="Rubin C.J."/>
            <person name="Wallerman O."/>
            <person name="Pereira P."/>
            <person name="Sabatino S.J."/>
            <person name="Bellati A."/>
            <person name="Pellitteri-Rosa D."/>
            <person name="Bosakova Z."/>
            <person name="Bunikis I."/>
            <person name="Carretero M.A."/>
            <person name="Feiner N."/>
            <person name="Marsik P."/>
            <person name="Pauperio F."/>
            <person name="Salvi D."/>
            <person name="Soler L."/>
            <person name="While G.M."/>
            <person name="Uller T."/>
            <person name="Font E."/>
            <person name="Andersson L."/>
            <person name="Carneiro M."/>
        </authorList>
    </citation>
    <scope>NUCLEOTIDE SEQUENCE</scope>
</reference>
<name>A0A670K2L1_PODMU</name>
<evidence type="ECO:0008006" key="4">
    <source>
        <dbReference type="Google" id="ProtNLM"/>
    </source>
</evidence>
<dbReference type="InterPro" id="IPR013783">
    <property type="entry name" value="Ig-like_fold"/>
</dbReference>
<evidence type="ECO:0000313" key="3">
    <source>
        <dbReference type="Proteomes" id="UP000472272"/>
    </source>
</evidence>
<accession>A0A670K2L1</accession>
<organism evidence="2 3">
    <name type="scientific">Podarcis muralis</name>
    <name type="common">Wall lizard</name>
    <name type="synonym">Lacerta muralis</name>
    <dbReference type="NCBI Taxonomy" id="64176"/>
    <lineage>
        <taxon>Eukaryota</taxon>
        <taxon>Metazoa</taxon>
        <taxon>Chordata</taxon>
        <taxon>Craniata</taxon>
        <taxon>Vertebrata</taxon>
        <taxon>Euteleostomi</taxon>
        <taxon>Lepidosauria</taxon>
        <taxon>Squamata</taxon>
        <taxon>Bifurcata</taxon>
        <taxon>Unidentata</taxon>
        <taxon>Episquamata</taxon>
        <taxon>Laterata</taxon>
        <taxon>Lacertibaenia</taxon>
        <taxon>Lacertidae</taxon>
        <taxon>Podarcis</taxon>
    </lineage>
</organism>
<feature type="chain" id="PRO_5025340079" description="Ig-like domain-containing protein" evidence="1">
    <location>
        <begin position="22"/>
        <end position="94"/>
    </location>
</feature>
<dbReference type="Gene3D" id="2.60.40.10">
    <property type="entry name" value="Immunoglobulins"/>
    <property type="match status" value="1"/>
</dbReference>
<dbReference type="Ensembl" id="ENSPMRT00000033676.1">
    <property type="protein sequence ID" value="ENSPMRP00000031748.1"/>
    <property type="gene ID" value="ENSPMRG00000020568.1"/>
</dbReference>
<keyword evidence="1" id="KW-0732">Signal</keyword>
<keyword evidence="3" id="KW-1185">Reference proteome</keyword>
<feature type="signal peptide" evidence="1">
    <location>
        <begin position="1"/>
        <end position="21"/>
    </location>
</feature>
<dbReference type="GeneTree" id="ENSGT00940000182191"/>
<dbReference type="Proteomes" id="UP000472272">
    <property type="component" value="Chromosome 13"/>
</dbReference>
<sequence length="94" mass="10685">MVTKVLLLALDVHCSVQLVESGPRIVNPGGSLRLTCTVTGDSVKNYNWDWVRQPPGRGLEWMGVRRTLIVNHRIKPKRVHMTEIGPSTYTHTYF</sequence>
<protein>
    <recommendedName>
        <fullName evidence="4">Ig-like domain-containing protein</fullName>
    </recommendedName>
</protein>
<evidence type="ECO:0000313" key="2">
    <source>
        <dbReference type="Ensembl" id="ENSPMRP00000031748.1"/>
    </source>
</evidence>
<dbReference type="PANTHER" id="PTHR23266">
    <property type="entry name" value="IMMUNOGLOBULIN HEAVY CHAIN"/>
    <property type="match status" value="1"/>
</dbReference>
<reference evidence="2" key="2">
    <citation type="submission" date="2025-08" db="UniProtKB">
        <authorList>
            <consortium name="Ensembl"/>
        </authorList>
    </citation>
    <scope>IDENTIFICATION</scope>
</reference>
<evidence type="ECO:0000256" key="1">
    <source>
        <dbReference type="SAM" id="SignalP"/>
    </source>
</evidence>
<dbReference type="InterPro" id="IPR050199">
    <property type="entry name" value="IgHV"/>
</dbReference>
<dbReference type="SUPFAM" id="SSF48726">
    <property type="entry name" value="Immunoglobulin"/>
    <property type="match status" value="1"/>
</dbReference>
<dbReference type="AlphaFoldDB" id="A0A670K2L1"/>